<name>A0ABS9JWX9_9ACTN</name>
<keyword evidence="2" id="KW-0378">Hydrolase</keyword>
<evidence type="ECO:0000256" key="1">
    <source>
        <dbReference type="SAM" id="MobiDB-lite"/>
    </source>
</evidence>
<evidence type="ECO:0000313" key="2">
    <source>
        <dbReference type="EMBL" id="MCG0069989.1"/>
    </source>
</evidence>
<protein>
    <submittedName>
        <fullName evidence="2">Alpha/beta hydrolase</fullName>
    </submittedName>
</protein>
<dbReference type="Proteomes" id="UP001299012">
    <property type="component" value="Unassembled WGS sequence"/>
</dbReference>
<gene>
    <name evidence="2" type="ORF">L0F81_43270</name>
</gene>
<evidence type="ECO:0000313" key="3">
    <source>
        <dbReference type="Proteomes" id="UP001299012"/>
    </source>
</evidence>
<comment type="caution">
    <text evidence="2">The sequence shown here is derived from an EMBL/GenBank/DDBJ whole genome shotgun (WGS) entry which is preliminary data.</text>
</comment>
<keyword evidence="3" id="KW-1185">Reference proteome</keyword>
<sequence>MPDDAAAARAAAEEESAFSHPPVDPDVTAAYGDHPDQVIDFYAPRPG</sequence>
<reference evidence="2 3" key="1">
    <citation type="submission" date="2022-01" db="EMBL/GenBank/DDBJ databases">
        <title>Draft Genome Sequences of Seven Type Strains of the Genus Streptomyces.</title>
        <authorList>
            <person name="Aziz S."/>
            <person name="Coretto E."/>
            <person name="Chronakova A."/>
            <person name="Sproer C."/>
            <person name="Huber K."/>
            <person name="Nouioui I."/>
            <person name="Gross H."/>
        </authorList>
    </citation>
    <scope>NUCLEOTIDE SEQUENCE [LARGE SCALE GENOMIC DNA]</scope>
    <source>
        <strain evidence="2 3">DSM 41685</strain>
    </source>
</reference>
<organism evidence="2 3">
    <name type="scientific">Streptomyces tricolor</name>
    <dbReference type="NCBI Taxonomy" id="68277"/>
    <lineage>
        <taxon>Bacteria</taxon>
        <taxon>Bacillati</taxon>
        <taxon>Actinomycetota</taxon>
        <taxon>Actinomycetes</taxon>
        <taxon>Kitasatosporales</taxon>
        <taxon>Streptomycetaceae</taxon>
        <taxon>Streptomyces</taxon>
        <taxon>Streptomyces violaceoruber group</taxon>
    </lineage>
</organism>
<feature type="non-terminal residue" evidence="2">
    <location>
        <position position="47"/>
    </location>
</feature>
<feature type="region of interest" description="Disordered" evidence="1">
    <location>
        <begin position="1"/>
        <end position="32"/>
    </location>
</feature>
<feature type="compositionally biased region" description="Low complexity" evidence="1">
    <location>
        <begin position="1"/>
        <end position="10"/>
    </location>
</feature>
<dbReference type="EMBL" id="JAKKZF010000536">
    <property type="protein sequence ID" value="MCG0069989.1"/>
    <property type="molecule type" value="Genomic_DNA"/>
</dbReference>
<dbReference type="GO" id="GO:0016787">
    <property type="term" value="F:hydrolase activity"/>
    <property type="evidence" value="ECO:0007669"/>
    <property type="project" value="UniProtKB-KW"/>
</dbReference>
<proteinExistence type="predicted"/>
<accession>A0ABS9JWX9</accession>